<protein>
    <recommendedName>
        <fullName evidence="6">BHLH domain-containing protein</fullName>
    </recommendedName>
</protein>
<dbReference type="GO" id="GO:0003700">
    <property type="term" value="F:DNA-binding transcription factor activity"/>
    <property type="evidence" value="ECO:0007669"/>
    <property type="project" value="TreeGrafter"/>
</dbReference>
<dbReference type="PANTHER" id="PTHR31945:SF26">
    <property type="entry name" value="TRANSCRIPTION FACTOR BHLH35"/>
    <property type="match status" value="1"/>
</dbReference>
<dbReference type="EMBL" id="KZ305018">
    <property type="protein sequence ID" value="PIA64695.1"/>
    <property type="molecule type" value="Genomic_DNA"/>
</dbReference>
<evidence type="ECO:0000256" key="3">
    <source>
        <dbReference type="ARBA" id="ARBA00023163"/>
    </source>
</evidence>
<feature type="region of interest" description="Disordered" evidence="5">
    <location>
        <begin position="152"/>
        <end position="175"/>
    </location>
</feature>
<evidence type="ECO:0000313" key="8">
    <source>
        <dbReference type="Proteomes" id="UP000230069"/>
    </source>
</evidence>
<dbReference type="STRING" id="218851.A0A2G5F9R5"/>
<dbReference type="AlphaFoldDB" id="A0A2G5F9R5"/>
<evidence type="ECO:0000256" key="4">
    <source>
        <dbReference type="ARBA" id="ARBA00023242"/>
    </source>
</evidence>
<keyword evidence="3" id="KW-0804">Transcription</keyword>
<dbReference type="GO" id="GO:0043565">
    <property type="term" value="F:sequence-specific DNA binding"/>
    <property type="evidence" value="ECO:0007669"/>
    <property type="project" value="TreeGrafter"/>
</dbReference>
<feature type="domain" description="BHLH" evidence="6">
    <location>
        <begin position="92"/>
        <end position="141"/>
    </location>
</feature>
<proteinExistence type="predicted"/>
<keyword evidence="4" id="KW-0539">Nucleus</keyword>
<reference evidence="7 8" key="1">
    <citation type="submission" date="2017-09" db="EMBL/GenBank/DDBJ databases">
        <title>WGS assembly of Aquilegia coerulea Goldsmith.</title>
        <authorList>
            <person name="Hodges S."/>
            <person name="Kramer E."/>
            <person name="Nordborg M."/>
            <person name="Tomkins J."/>
            <person name="Borevitz J."/>
            <person name="Derieg N."/>
            <person name="Yan J."/>
            <person name="Mihaltcheva S."/>
            <person name="Hayes R.D."/>
            <person name="Rokhsar D."/>
        </authorList>
    </citation>
    <scope>NUCLEOTIDE SEQUENCE [LARGE SCALE GENOMIC DNA]</scope>
    <source>
        <strain evidence="8">cv. Goldsmith</strain>
    </source>
</reference>
<dbReference type="Proteomes" id="UP000230069">
    <property type="component" value="Unassembled WGS sequence"/>
</dbReference>
<dbReference type="OrthoDB" id="1892097at2759"/>
<dbReference type="Gene3D" id="4.10.280.10">
    <property type="entry name" value="Helix-loop-helix DNA-binding domain"/>
    <property type="match status" value="1"/>
</dbReference>
<evidence type="ECO:0000256" key="1">
    <source>
        <dbReference type="ARBA" id="ARBA00004123"/>
    </source>
</evidence>
<accession>A0A2G5F9R5</accession>
<dbReference type="PANTHER" id="PTHR31945">
    <property type="entry name" value="TRANSCRIPTION FACTOR SCREAM2-RELATED"/>
    <property type="match status" value="1"/>
</dbReference>
<dbReference type="GO" id="GO:0046983">
    <property type="term" value="F:protein dimerization activity"/>
    <property type="evidence" value="ECO:0007669"/>
    <property type="project" value="InterPro"/>
</dbReference>
<dbReference type="InParanoid" id="A0A2G5F9R5"/>
<sequence length="285" mass="32210">MVPVEQCVQPEVCDIFLNDYEFGLTSPTDLSPESNNINDQFCETTETGLMNPSGDVEMSEPMVTTANATESNKSTDEDYDDGTNEDPPKPGTLNSKNMVSERNRRKRLTKQLLSLRALVPHITKIDKRSVLVDALSYLRNIHEETERLQKELKEQQPGLKLSDLRESSQDNPSGTFRIPRITSASVAYPKSKVQITEIDVEKIEHKRFIVKVTCKGCAGVGNDVLRVFESLDFEITYTALQQLQPQEVLVTIFVRVRKQGKMTEQKLKDCITRMALRTGLNLQSL</sequence>
<dbReference type="PROSITE" id="PS50888">
    <property type="entry name" value="BHLH"/>
    <property type="match status" value="1"/>
</dbReference>
<comment type="subcellular location">
    <subcellularLocation>
        <location evidence="1">Nucleus</location>
    </subcellularLocation>
</comment>
<evidence type="ECO:0000259" key="6">
    <source>
        <dbReference type="PROSITE" id="PS50888"/>
    </source>
</evidence>
<dbReference type="SUPFAM" id="SSF47459">
    <property type="entry name" value="HLH, helix-loop-helix DNA-binding domain"/>
    <property type="match status" value="1"/>
</dbReference>
<keyword evidence="2" id="KW-0805">Transcription regulation</keyword>
<evidence type="ECO:0000313" key="7">
    <source>
        <dbReference type="EMBL" id="PIA64695.1"/>
    </source>
</evidence>
<organism evidence="7 8">
    <name type="scientific">Aquilegia coerulea</name>
    <name type="common">Rocky mountain columbine</name>
    <dbReference type="NCBI Taxonomy" id="218851"/>
    <lineage>
        <taxon>Eukaryota</taxon>
        <taxon>Viridiplantae</taxon>
        <taxon>Streptophyta</taxon>
        <taxon>Embryophyta</taxon>
        <taxon>Tracheophyta</taxon>
        <taxon>Spermatophyta</taxon>
        <taxon>Magnoliopsida</taxon>
        <taxon>Ranunculales</taxon>
        <taxon>Ranunculaceae</taxon>
        <taxon>Thalictroideae</taxon>
        <taxon>Aquilegia</taxon>
    </lineage>
</organism>
<dbReference type="InterPro" id="IPR036638">
    <property type="entry name" value="HLH_DNA-bd_sf"/>
</dbReference>
<dbReference type="Pfam" id="PF00010">
    <property type="entry name" value="HLH"/>
    <property type="match status" value="1"/>
</dbReference>
<dbReference type="InterPro" id="IPR051358">
    <property type="entry name" value="TF_AMS/ICE1/BHLH6-like"/>
</dbReference>
<dbReference type="SMART" id="SM00353">
    <property type="entry name" value="HLH"/>
    <property type="match status" value="1"/>
</dbReference>
<evidence type="ECO:0000256" key="2">
    <source>
        <dbReference type="ARBA" id="ARBA00023015"/>
    </source>
</evidence>
<keyword evidence="8" id="KW-1185">Reference proteome</keyword>
<gene>
    <name evidence="7" type="ORF">AQUCO_00100271v1</name>
</gene>
<dbReference type="GO" id="GO:0005634">
    <property type="term" value="C:nucleus"/>
    <property type="evidence" value="ECO:0007669"/>
    <property type="project" value="UniProtKB-SubCell"/>
</dbReference>
<name>A0A2G5F9R5_AQUCA</name>
<evidence type="ECO:0000256" key="5">
    <source>
        <dbReference type="SAM" id="MobiDB-lite"/>
    </source>
</evidence>
<dbReference type="InterPro" id="IPR011598">
    <property type="entry name" value="bHLH_dom"/>
</dbReference>
<feature type="region of interest" description="Disordered" evidence="5">
    <location>
        <begin position="65"/>
        <end position="105"/>
    </location>
</feature>